<dbReference type="InterPro" id="IPR027304">
    <property type="entry name" value="Trigger_fact/SurA_dom_sf"/>
</dbReference>
<protein>
    <recommendedName>
        <fullName evidence="4">SurA N-terminal domain-containing protein</fullName>
    </recommendedName>
</protein>
<feature type="chain" id="PRO_5039160879" description="SurA N-terminal domain-containing protein" evidence="1">
    <location>
        <begin position="21"/>
        <end position="166"/>
    </location>
</feature>
<reference evidence="2" key="2">
    <citation type="submission" date="2020-09" db="EMBL/GenBank/DDBJ databases">
        <authorList>
            <person name="Sun Q."/>
            <person name="Zhou Y."/>
        </authorList>
    </citation>
    <scope>NUCLEOTIDE SEQUENCE</scope>
    <source>
        <strain evidence="2">CGMCC 4.7306</strain>
    </source>
</reference>
<dbReference type="PROSITE" id="PS51257">
    <property type="entry name" value="PROKAR_LIPOPROTEIN"/>
    <property type="match status" value="1"/>
</dbReference>
<evidence type="ECO:0000313" key="3">
    <source>
        <dbReference type="Proteomes" id="UP000613840"/>
    </source>
</evidence>
<accession>A0A917SG93</accession>
<dbReference type="Proteomes" id="UP000613840">
    <property type="component" value="Unassembled WGS sequence"/>
</dbReference>
<sequence length="166" mass="16979">MRLIAVAGVLSGAAVLGGCAQTGAVAATVDGTRISTSDVDQTFAGAQEVSLGSSQQVTKDQVLSIMIQATVADQVARQRGITITDADRDKQLNPAVLDIADAHDFAYDVADIQVVSGAIGESALAKAVAAADVRVNPRLGSWDPKQSVNVVPGVASLSQVAQNRPQ</sequence>
<dbReference type="AlphaFoldDB" id="A0A917SG93"/>
<dbReference type="Gene3D" id="1.10.4030.10">
    <property type="entry name" value="Porin chaperone SurA, peptide-binding domain"/>
    <property type="match status" value="1"/>
</dbReference>
<dbReference type="EMBL" id="BMMZ01000015">
    <property type="protein sequence ID" value="GGL80617.1"/>
    <property type="molecule type" value="Genomic_DNA"/>
</dbReference>
<dbReference type="SUPFAM" id="SSF109998">
    <property type="entry name" value="Triger factor/SurA peptide-binding domain-like"/>
    <property type="match status" value="1"/>
</dbReference>
<evidence type="ECO:0008006" key="4">
    <source>
        <dbReference type="Google" id="ProtNLM"/>
    </source>
</evidence>
<feature type="signal peptide" evidence="1">
    <location>
        <begin position="1"/>
        <end position="20"/>
    </location>
</feature>
<dbReference type="Pfam" id="PF13623">
    <property type="entry name" value="SurA_N_2"/>
    <property type="match status" value="1"/>
</dbReference>
<evidence type="ECO:0000313" key="2">
    <source>
        <dbReference type="EMBL" id="GGL80617.1"/>
    </source>
</evidence>
<name>A0A917SG93_9ACTN</name>
<gene>
    <name evidence="2" type="ORF">GCM10011575_43650</name>
</gene>
<keyword evidence="1" id="KW-0732">Signal</keyword>
<keyword evidence="3" id="KW-1185">Reference proteome</keyword>
<reference evidence="2" key="1">
    <citation type="journal article" date="2014" name="Int. J. Syst. Evol. Microbiol.">
        <title>Complete genome sequence of Corynebacterium casei LMG S-19264T (=DSM 44701T), isolated from a smear-ripened cheese.</title>
        <authorList>
            <consortium name="US DOE Joint Genome Institute (JGI-PGF)"/>
            <person name="Walter F."/>
            <person name="Albersmeier A."/>
            <person name="Kalinowski J."/>
            <person name="Ruckert C."/>
        </authorList>
    </citation>
    <scope>NUCLEOTIDE SEQUENCE</scope>
    <source>
        <strain evidence="2">CGMCC 4.7306</strain>
    </source>
</reference>
<evidence type="ECO:0000256" key="1">
    <source>
        <dbReference type="SAM" id="SignalP"/>
    </source>
</evidence>
<organism evidence="2 3">
    <name type="scientific">Microlunatus endophyticus</name>
    <dbReference type="NCBI Taxonomy" id="1716077"/>
    <lineage>
        <taxon>Bacteria</taxon>
        <taxon>Bacillati</taxon>
        <taxon>Actinomycetota</taxon>
        <taxon>Actinomycetes</taxon>
        <taxon>Propionibacteriales</taxon>
        <taxon>Propionibacteriaceae</taxon>
        <taxon>Microlunatus</taxon>
    </lineage>
</organism>
<proteinExistence type="predicted"/>
<comment type="caution">
    <text evidence="2">The sequence shown here is derived from an EMBL/GenBank/DDBJ whole genome shotgun (WGS) entry which is preliminary data.</text>
</comment>